<gene>
    <name evidence="10 11" type="primary">LOC107270222</name>
</gene>
<dbReference type="RefSeq" id="XP_015600523.1">
    <property type="nucleotide sequence ID" value="XM_015745037.2"/>
</dbReference>
<evidence type="ECO:0000256" key="5">
    <source>
        <dbReference type="ARBA" id="ARBA00022824"/>
    </source>
</evidence>
<feature type="transmembrane region" description="Helical" evidence="8">
    <location>
        <begin position="339"/>
        <end position="357"/>
    </location>
</feature>
<name>A0AAJ7C2S9_CEPCN</name>
<dbReference type="GeneID" id="107270222"/>
<evidence type="ECO:0000256" key="8">
    <source>
        <dbReference type="RuleBase" id="RU363075"/>
    </source>
</evidence>
<dbReference type="PANTHER" id="PTHR22760:SF4">
    <property type="entry name" value="GPI MANNOSYLTRANSFERASE 3"/>
    <property type="match status" value="1"/>
</dbReference>
<comment type="similarity">
    <text evidence="8">Belongs to the glycosyltransferase 22 family.</text>
</comment>
<feature type="transmembrane region" description="Helical" evidence="8">
    <location>
        <begin position="310"/>
        <end position="332"/>
    </location>
</feature>
<feature type="transmembrane region" description="Helical" evidence="8">
    <location>
        <begin position="203"/>
        <end position="230"/>
    </location>
</feature>
<keyword evidence="5 8" id="KW-0256">Endoplasmic reticulum</keyword>
<keyword evidence="4 8" id="KW-0812">Transmembrane</keyword>
<keyword evidence="2 8" id="KW-0328">Glycosyltransferase</keyword>
<dbReference type="KEGG" id="ccin:107270222"/>
<dbReference type="Pfam" id="PF03901">
    <property type="entry name" value="Glyco_transf_22"/>
    <property type="match status" value="1"/>
</dbReference>
<dbReference type="AlphaFoldDB" id="A0AAJ7C2S9"/>
<keyword evidence="7 8" id="KW-0472">Membrane</keyword>
<keyword evidence="3" id="KW-0808">Transferase</keyword>
<dbReference type="GO" id="GO:0000026">
    <property type="term" value="F:alpha-1,2-mannosyltransferase activity"/>
    <property type="evidence" value="ECO:0007669"/>
    <property type="project" value="TreeGrafter"/>
</dbReference>
<evidence type="ECO:0000256" key="6">
    <source>
        <dbReference type="ARBA" id="ARBA00022989"/>
    </source>
</evidence>
<organism evidence="9 10">
    <name type="scientific">Cephus cinctus</name>
    <name type="common">Wheat stem sawfly</name>
    <dbReference type="NCBI Taxonomy" id="211228"/>
    <lineage>
        <taxon>Eukaryota</taxon>
        <taxon>Metazoa</taxon>
        <taxon>Ecdysozoa</taxon>
        <taxon>Arthropoda</taxon>
        <taxon>Hexapoda</taxon>
        <taxon>Insecta</taxon>
        <taxon>Pterygota</taxon>
        <taxon>Neoptera</taxon>
        <taxon>Endopterygota</taxon>
        <taxon>Hymenoptera</taxon>
        <taxon>Cephoidea</taxon>
        <taxon>Cephidae</taxon>
        <taxon>Cephus</taxon>
    </lineage>
</organism>
<evidence type="ECO:0000313" key="9">
    <source>
        <dbReference type="Proteomes" id="UP000694920"/>
    </source>
</evidence>
<evidence type="ECO:0000256" key="4">
    <source>
        <dbReference type="ARBA" id="ARBA00022692"/>
    </source>
</evidence>
<dbReference type="InterPro" id="IPR005599">
    <property type="entry name" value="GPI_mannosylTrfase"/>
</dbReference>
<feature type="transmembrane region" description="Helical" evidence="8">
    <location>
        <begin position="163"/>
        <end position="191"/>
    </location>
</feature>
<feature type="transmembrane region" description="Helical" evidence="8">
    <location>
        <begin position="108"/>
        <end position="127"/>
    </location>
</feature>
<evidence type="ECO:0000313" key="11">
    <source>
        <dbReference type="RefSeq" id="XP_015600523.1"/>
    </source>
</evidence>
<dbReference type="Proteomes" id="UP000694920">
    <property type="component" value="Unplaced"/>
</dbReference>
<feature type="transmembrane region" description="Helical" evidence="8">
    <location>
        <begin position="286"/>
        <end position="304"/>
    </location>
</feature>
<feature type="transmembrane region" description="Helical" evidence="8">
    <location>
        <begin position="134"/>
        <end position="151"/>
    </location>
</feature>
<evidence type="ECO:0000256" key="2">
    <source>
        <dbReference type="ARBA" id="ARBA00022676"/>
    </source>
</evidence>
<comment type="subcellular location">
    <subcellularLocation>
        <location evidence="1 8">Endoplasmic reticulum membrane</location>
        <topology evidence="1 8">Multi-pass membrane protein</topology>
    </subcellularLocation>
</comment>
<proteinExistence type="inferred from homology"/>
<dbReference type="EC" id="2.4.1.-" evidence="8"/>
<evidence type="ECO:0000313" key="10">
    <source>
        <dbReference type="RefSeq" id="XP_015600522.1"/>
    </source>
</evidence>
<keyword evidence="9" id="KW-1185">Reference proteome</keyword>
<evidence type="ECO:0000256" key="7">
    <source>
        <dbReference type="ARBA" id="ARBA00023136"/>
    </source>
</evidence>
<dbReference type="CTD" id="38446"/>
<dbReference type="PANTHER" id="PTHR22760">
    <property type="entry name" value="GLYCOSYLTRANSFERASE"/>
    <property type="match status" value="1"/>
</dbReference>
<dbReference type="RefSeq" id="XP_015600522.1">
    <property type="nucleotide sequence ID" value="XM_015745036.2"/>
</dbReference>
<reference evidence="10 11" key="1">
    <citation type="submission" date="2025-04" db="UniProtKB">
        <authorList>
            <consortium name="RefSeq"/>
        </authorList>
    </citation>
    <scope>IDENTIFICATION</scope>
</reference>
<feature type="transmembrane region" description="Helical" evidence="8">
    <location>
        <begin position="66"/>
        <end position="88"/>
    </location>
</feature>
<accession>A0AAJ7C2S9</accession>
<feature type="transmembrane region" description="Helical" evidence="8">
    <location>
        <begin position="250"/>
        <end position="274"/>
    </location>
</feature>
<dbReference type="GO" id="GO:0005789">
    <property type="term" value="C:endoplasmic reticulum membrane"/>
    <property type="evidence" value="ECO:0007669"/>
    <property type="project" value="UniProtKB-SubCell"/>
</dbReference>
<sequence length="505" mass="58892">MITTFSIDRSYNTLLYLILWRVISVFLVQTAHVPDEYWQSLEVAHRLAFGYGYLTWEWEARIRSYIYPFVISILYWLLALLHLDYVTMLTTTPRLLHAILSGYADYRFYLWTGSKWALFSLCTNWYWYYCATRTIINSVETALTIIALSMFPWPNSQNRSSNFLWIIAVLCATRPTAAIVWIPLCLYHLFINLKSKPSLILQYILIGGTVLLVSTLVDTLCYGQFVISPWEFFRINVLNNVGDFYGTHRTLWYLTSALPVLLGLHCLTLPIAIWQVIKHFTHLHQGALIIVVIGWTVSIYSILSHKEFRFILPVLPMLIYLCTCGTLLNYRISESKRKIFLALFIISNLLPGVYFSLVHQRGALDVMKVMRLEFATNNNTDTDILFLTPCHATPLYSHLHKDISIRFLTCEPNLGASNDYVDETKLFFAHPMLWLNNNYIMKRGAPLPHYLIMYDNLASRIVPFLRDYRPIVKVFDSHFPQPNYGEYIIVYKRKFSEKGRTKSLL</sequence>
<protein>
    <recommendedName>
        <fullName evidence="8">Mannosyltransferase</fullName>
        <ecNumber evidence="8">2.4.1.-</ecNumber>
    </recommendedName>
</protein>
<evidence type="ECO:0000256" key="3">
    <source>
        <dbReference type="ARBA" id="ARBA00022679"/>
    </source>
</evidence>
<evidence type="ECO:0000256" key="1">
    <source>
        <dbReference type="ARBA" id="ARBA00004477"/>
    </source>
</evidence>
<dbReference type="GO" id="GO:0006506">
    <property type="term" value="P:GPI anchor biosynthetic process"/>
    <property type="evidence" value="ECO:0007669"/>
    <property type="project" value="TreeGrafter"/>
</dbReference>
<keyword evidence="6 8" id="KW-1133">Transmembrane helix</keyword>